<feature type="region of interest" description="Disordered" evidence="1">
    <location>
        <begin position="1"/>
        <end position="23"/>
    </location>
</feature>
<gene>
    <name evidence="2" type="ORF">BKA08_001484</name>
</gene>
<organism evidence="2 3">
    <name type="scientific">Nocardioides marinisabuli</name>
    <dbReference type="NCBI Taxonomy" id="419476"/>
    <lineage>
        <taxon>Bacteria</taxon>
        <taxon>Bacillati</taxon>
        <taxon>Actinomycetota</taxon>
        <taxon>Actinomycetes</taxon>
        <taxon>Propionibacteriales</taxon>
        <taxon>Nocardioidaceae</taxon>
        <taxon>Nocardioides</taxon>
    </lineage>
</organism>
<sequence>MGTEQSRGAPLKPLDDPTPLGGPSIDVGVRVGWLLRMARLTAPERPAHRLGDMVTRLEWQGLSTSTSSLHRVETGVVRDDRVVAAYEEALALAPGSLRAAVDIVCRTFPYSPVDRAPLARVSGPEEMSRLHAPVLEDRATGGQWRDWARSLSQPGNVSLPVDVAQERVRALMTELVRAQGPSYVTRYDALATLRRSEWGGVVRAAAAEMLADPHVQVVNDLMSAVGEASDPATRSWLVDLLGDTRDIVVQGAAVGLSTMAESHGSPDFWGPVLDLLVEHYNDAGPAGARWHWLSHLLRLVPPADLAEVRGRLGHAPAPVGEALQPEGREALLRVCQLHAEEASAALGLPYQPLLARLLHEFIGDGRSARSQTSGVLLAALPSVNQACVDAIVSISEEHPDPRLRERAASRVLLLVDGYLPARVRERLVGDDLPLRDVLWAVRAHVPVSDASLRRVVDDPETGLGPVGGMHAAGLAGWPLLGELADDPEVPEPVRGAARWWLRIGSHLRDPLPDAATGQPPVEE</sequence>
<dbReference type="AlphaFoldDB" id="A0A7Y9JQI3"/>
<dbReference type="Proteomes" id="UP000516957">
    <property type="component" value="Unassembled WGS sequence"/>
</dbReference>
<proteinExistence type="predicted"/>
<keyword evidence="3" id="KW-1185">Reference proteome</keyword>
<comment type="caution">
    <text evidence="2">The sequence shown here is derived from an EMBL/GenBank/DDBJ whole genome shotgun (WGS) entry which is preliminary data.</text>
</comment>
<accession>A0A7Y9JQI3</accession>
<reference evidence="2 3" key="1">
    <citation type="submission" date="2020-07" db="EMBL/GenBank/DDBJ databases">
        <title>Sequencing the genomes of 1000 actinobacteria strains.</title>
        <authorList>
            <person name="Klenk H.-P."/>
        </authorList>
    </citation>
    <scope>NUCLEOTIDE SEQUENCE [LARGE SCALE GENOMIC DNA]</scope>
    <source>
        <strain evidence="2 3">DSM 18965</strain>
    </source>
</reference>
<dbReference type="SUPFAM" id="SSF48371">
    <property type="entry name" value="ARM repeat"/>
    <property type="match status" value="1"/>
</dbReference>
<name>A0A7Y9JQI3_9ACTN</name>
<evidence type="ECO:0000256" key="1">
    <source>
        <dbReference type="SAM" id="MobiDB-lite"/>
    </source>
</evidence>
<dbReference type="InterPro" id="IPR016024">
    <property type="entry name" value="ARM-type_fold"/>
</dbReference>
<evidence type="ECO:0000313" key="3">
    <source>
        <dbReference type="Proteomes" id="UP000516957"/>
    </source>
</evidence>
<protein>
    <recommendedName>
        <fullName evidence="4">HEAT repeat domain-containing protein</fullName>
    </recommendedName>
</protein>
<dbReference type="RefSeq" id="WP_179615036.1">
    <property type="nucleotide sequence ID" value="NZ_CP059163.1"/>
</dbReference>
<evidence type="ECO:0008006" key="4">
    <source>
        <dbReference type="Google" id="ProtNLM"/>
    </source>
</evidence>
<evidence type="ECO:0000313" key="2">
    <source>
        <dbReference type="EMBL" id="NYD57246.1"/>
    </source>
</evidence>
<dbReference type="EMBL" id="JACCBE010000001">
    <property type="protein sequence ID" value="NYD57246.1"/>
    <property type="molecule type" value="Genomic_DNA"/>
</dbReference>